<dbReference type="EMBL" id="JBEYBN010000075">
    <property type="protein sequence ID" value="MEU2271530.1"/>
    <property type="molecule type" value="Genomic_DNA"/>
</dbReference>
<proteinExistence type="predicted"/>
<sequence length="114" mass="12633">MGRYDGPAWVITDGRLYEVIAQLVSFMEYKALVTDPFDGQPMYGTEPRWIGSIDAKTAADAWTMSQAEELVIRTHEGREGRFTVTRGGDLASSELMIAGYGSPPFHDDTEPDLT</sequence>
<dbReference type="RefSeq" id="WP_359793347.1">
    <property type="nucleotide sequence ID" value="NZ_JBEYBN010000075.1"/>
</dbReference>
<dbReference type="Pfam" id="PF16170">
    <property type="entry name" value="DUF4873"/>
    <property type="match status" value="1"/>
</dbReference>
<feature type="domain" description="DUF4873" evidence="1">
    <location>
        <begin position="3"/>
        <end position="106"/>
    </location>
</feature>
<evidence type="ECO:0000313" key="3">
    <source>
        <dbReference type="Proteomes" id="UP001550603"/>
    </source>
</evidence>
<name>A0ABV2Y5I7_9ACTN</name>
<evidence type="ECO:0000259" key="1">
    <source>
        <dbReference type="Pfam" id="PF16170"/>
    </source>
</evidence>
<accession>A0ABV2Y5I7</accession>
<dbReference type="Proteomes" id="UP001550603">
    <property type="component" value="Unassembled WGS sequence"/>
</dbReference>
<reference evidence="2 3" key="1">
    <citation type="submission" date="2024-06" db="EMBL/GenBank/DDBJ databases">
        <title>The Natural Products Discovery Center: Release of the First 8490 Sequenced Strains for Exploring Actinobacteria Biosynthetic Diversity.</title>
        <authorList>
            <person name="Kalkreuter E."/>
            <person name="Kautsar S.A."/>
            <person name="Yang D."/>
            <person name="Bader C.D."/>
            <person name="Teijaro C.N."/>
            <person name="Fluegel L."/>
            <person name="Davis C.M."/>
            <person name="Simpson J.R."/>
            <person name="Lauterbach L."/>
            <person name="Steele A.D."/>
            <person name="Gui C."/>
            <person name="Meng S."/>
            <person name="Li G."/>
            <person name="Viehrig K."/>
            <person name="Ye F."/>
            <person name="Su P."/>
            <person name="Kiefer A.F."/>
            <person name="Nichols A."/>
            <person name="Cepeda A.J."/>
            <person name="Yan W."/>
            <person name="Fan B."/>
            <person name="Jiang Y."/>
            <person name="Adhikari A."/>
            <person name="Zheng C.-J."/>
            <person name="Schuster L."/>
            <person name="Cowan T.M."/>
            <person name="Smanski M.J."/>
            <person name="Chevrette M.G."/>
            <person name="De Carvalho L.P.S."/>
            <person name="Shen B."/>
        </authorList>
    </citation>
    <scope>NUCLEOTIDE SEQUENCE [LARGE SCALE GENOMIC DNA]</scope>
    <source>
        <strain evidence="2 3">NPDC019583</strain>
    </source>
</reference>
<protein>
    <submittedName>
        <fullName evidence="2">DUF4873 domain-containing protein</fullName>
    </submittedName>
</protein>
<evidence type="ECO:0000313" key="2">
    <source>
        <dbReference type="EMBL" id="MEU2271530.1"/>
    </source>
</evidence>
<gene>
    <name evidence="2" type="ORF">ABZ568_34940</name>
</gene>
<organism evidence="2 3">
    <name type="scientific">Streptomyces olindensis</name>
    <dbReference type="NCBI Taxonomy" id="358823"/>
    <lineage>
        <taxon>Bacteria</taxon>
        <taxon>Bacillati</taxon>
        <taxon>Actinomycetota</taxon>
        <taxon>Actinomycetes</taxon>
        <taxon>Kitasatosporales</taxon>
        <taxon>Streptomycetaceae</taxon>
        <taxon>Streptomyces</taxon>
    </lineage>
</organism>
<keyword evidence="3" id="KW-1185">Reference proteome</keyword>
<comment type="caution">
    <text evidence="2">The sequence shown here is derived from an EMBL/GenBank/DDBJ whole genome shotgun (WGS) entry which is preliminary data.</text>
</comment>
<dbReference type="InterPro" id="IPR032371">
    <property type="entry name" value="DUF4873"/>
</dbReference>